<comment type="caution">
    <text evidence="2">The sequence shown here is derived from an EMBL/GenBank/DDBJ whole genome shotgun (WGS) entry which is preliminary data.</text>
</comment>
<dbReference type="Proteomes" id="UP000178129">
    <property type="component" value="Unassembled WGS sequence"/>
</dbReference>
<proteinExistence type="predicted"/>
<feature type="compositionally biased region" description="Polar residues" evidence="1">
    <location>
        <begin position="33"/>
        <end position="51"/>
    </location>
</feature>
<name>A0A1E1LC91_9HELO</name>
<dbReference type="InParanoid" id="A0A1E1LC91"/>
<dbReference type="EMBL" id="FJUW01000045">
    <property type="protein sequence ID" value="CZT08097.1"/>
    <property type="molecule type" value="Genomic_DNA"/>
</dbReference>
<reference evidence="3" key="1">
    <citation type="submission" date="2016-03" db="EMBL/GenBank/DDBJ databases">
        <authorList>
            <person name="Ploux O."/>
        </authorList>
    </citation>
    <scope>NUCLEOTIDE SEQUENCE [LARGE SCALE GENOMIC DNA]</scope>
    <source>
        <strain evidence="3">UK7</strain>
    </source>
</reference>
<evidence type="ECO:0000313" key="3">
    <source>
        <dbReference type="Proteomes" id="UP000178129"/>
    </source>
</evidence>
<sequence>MHLLCIGVTASPHHGRPVQPATNINPPQNNNQTGKNDNPSIGSPTTSINLSSKKKLPANNNRNSENLDPSLIPIFSIRSGTGVGANGVAIPNTCPPARGDFISKMSANIAAGNVLGIPITFNTDPKVQDIKTNKARATAMIITLQSFSGVKGVGCPGASTPELISQQQTGVVVSK</sequence>
<keyword evidence="3" id="KW-1185">Reference proteome</keyword>
<organism evidence="2 3">
    <name type="scientific">Rhynchosporium graminicola</name>
    <dbReference type="NCBI Taxonomy" id="2792576"/>
    <lineage>
        <taxon>Eukaryota</taxon>
        <taxon>Fungi</taxon>
        <taxon>Dikarya</taxon>
        <taxon>Ascomycota</taxon>
        <taxon>Pezizomycotina</taxon>
        <taxon>Leotiomycetes</taxon>
        <taxon>Helotiales</taxon>
        <taxon>Ploettnerulaceae</taxon>
        <taxon>Rhynchosporium</taxon>
    </lineage>
</organism>
<accession>A0A1E1LC91</accession>
<feature type="region of interest" description="Disordered" evidence="1">
    <location>
        <begin position="6"/>
        <end position="69"/>
    </location>
</feature>
<feature type="compositionally biased region" description="Low complexity" evidence="1">
    <location>
        <begin position="19"/>
        <end position="32"/>
    </location>
</feature>
<dbReference type="AlphaFoldDB" id="A0A1E1LC91"/>
<feature type="compositionally biased region" description="Polar residues" evidence="1">
    <location>
        <begin position="58"/>
        <end position="67"/>
    </location>
</feature>
<evidence type="ECO:0000313" key="2">
    <source>
        <dbReference type="EMBL" id="CZT08097.1"/>
    </source>
</evidence>
<protein>
    <submittedName>
        <fullName evidence="2">Uncharacterized protein</fullName>
    </submittedName>
</protein>
<evidence type="ECO:0000256" key="1">
    <source>
        <dbReference type="SAM" id="MobiDB-lite"/>
    </source>
</evidence>
<gene>
    <name evidence="2" type="ORF">RCO7_09568</name>
</gene>